<dbReference type="EMBL" id="BAAAMU010000050">
    <property type="protein sequence ID" value="GAA1654431.1"/>
    <property type="molecule type" value="Genomic_DNA"/>
</dbReference>
<gene>
    <name evidence="2" type="ORF">GCM10009733_059710</name>
</gene>
<reference evidence="3" key="1">
    <citation type="journal article" date="2019" name="Int. J. Syst. Evol. Microbiol.">
        <title>The Global Catalogue of Microorganisms (GCM) 10K type strain sequencing project: providing services to taxonomists for standard genome sequencing and annotation.</title>
        <authorList>
            <consortium name="The Broad Institute Genomics Platform"/>
            <consortium name="The Broad Institute Genome Sequencing Center for Infectious Disease"/>
            <person name="Wu L."/>
            <person name="Ma J."/>
        </authorList>
    </citation>
    <scope>NUCLEOTIDE SEQUENCE [LARGE SCALE GENOMIC DNA]</scope>
    <source>
        <strain evidence="3">JCM 13929</strain>
    </source>
</reference>
<name>A0ABP4RM66_9ACTN</name>
<feature type="transmembrane region" description="Helical" evidence="1">
    <location>
        <begin position="99"/>
        <end position="118"/>
    </location>
</feature>
<keyword evidence="1" id="KW-1133">Transmembrane helix</keyword>
<comment type="caution">
    <text evidence="2">The sequence shown here is derived from an EMBL/GenBank/DDBJ whole genome shotgun (WGS) entry which is preliminary data.</text>
</comment>
<evidence type="ECO:0000313" key="2">
    <source>
        <dbReference type="EMBL" id="GAA1654431.1"/>
    </source>
</evidence>
<proteinExistence type="predicted"/>
<organism evidence="2 3">
    <name type="scientific">Nonomuraea maheshkhaliensis</name>
    <dbReference type="NCBI Taxonomy" id="419590"/>
    <lineage>
        <taxon>Bacteria</taxon>
        <taxon>Bacillati</taxon>
        <taxon>Actinomycetota</taxon>
        <taxon>Actinomycetes</taxon>
        <taxon>Streptosporangiales</taxon>
        <taxon>Streptosporangiaceae</taxon>
        <taxon>Nonomuraea</taxon>
    </lineage>
</organism>
<sequence length="124" mass="12794">MSPKVISARGDWVKITVTLPGGTDAAVVHSRAFGRHPLEGKTTLTVRTYAGLPAGAYQVSLFGNGTDLDARTWLRVGYPKPIGPAKTGDGATQPDPAPYALGLGLIAAGGLAATAAVLRRRDDV</sequence>
<keyword evidence="1" id="KW-0812">Transmembrane</keyword>
<accession>A0ABP4RM66</accession>
<evidence type="ECO:0000313" key="3">
    <source>
        <dbReference type="Proteomes" id="UP001500064"/>
    </source>
</evidence>
<protein>
    <recommendedName>
        <fullName evidence="4">LPXTG cell wall anchor domain-containing protein</fullName>
    </recommendedName>
</protein>
<keyword evidence="1" id="KW-0472">Membrane</keyword>
<dbReference type="Proteomes" id="UP001500064">
    <property type="component" value="Unassembled WGS sequence"/>
</dbReference>
<keyword evidence="3" id="KW-1185">Reference proteome</keyword>
<evidence type="ECO:0000256" key="1">
    <source>
        <dbReference type="SAM" id="Phobius"/>
    </source>
</evidence>
<evidence type="ECO:0008006" key="4">
    <source>
        <dbReference type="Google" id="ProtNLM"/>
    </source>
</evidence>